<dbReference type="EMBL" id="LR796543">
    <property type="protein sequence ID" value="CAB4150424.1"/>
    <property type="molecule type" value="Genomic_DNA"/>
</dbReference>
<organism evidence="2">
    <name type="scientific">uncultured Caudovirales phage</name>
    <dbReference type="NCBI Taxonomy" id="2100421"/>
    <lineage>
        <taxon>Viruses</taxon>
        <taxon>Duplodnaviria</taxon>
        <taxon>Heunggongvirae</taxon>
        <taxon>Uroviricota</taxon>
        <taxon>Caudoviricetes</taxon>
        <taxon>Peduoviridae</taxon>
        <taxon>Maltschvirus</taxon>
        <taxon>Maltschvirus maltsch</taxon>
    </lineage>
</organism>
<dbReference type="GO" id="GO:0003677">
    <property type="term" value="F:DNA binding"/>
    <property type="evidence" value="ECO:0007669"/>
    <property type="project" value="UniProtKB-KW"/>
</dbReference>
<proteinExistence type="predicted"/>
<protein>
    <submittedName>
        <fullName evidence="2">SinI-like, DNA-binding domain</fullName>
    </submittedName>
</protein>
<feature type="domain" description="Helix-turn-helix" evidence="1">
    <location>
        <begin position="7"/>
        <end position="51"/>
    </location>
</feature>
<evidence type="ECO:0000259" key="1">
    <source>
        <dbReference type="Pfam" id="PF12728"/>
    </source>
</evidence>
<reference evidence="2" key="1">
    <citation type="submission" date="2020-04" db="EMBL/GenBank/DDBJ databases">
        <authorList>
            <person name="Chiriac C."/>
            <person name="Salcher M."/>
            <person name="Ghai R."/>
            <person name="Kavagutti S V."/>
        </authorList>
    </citation>
    <scope>NUCLEOTIDE SEQUENCE</scope>
</reference>
<dbReference type="InterPro" id="IPR041657">
    <property type="entry name" value="HTH_17"/>
</dbReference>
<dbReference type="InterPro" id="IPR010093">
    <property type="entry name" value="SinI_DNA-bd"/>
</dbReference>
<sequence>MSEFKKLLTTSEIAEIIQMHPQCVRDQAKLGLLPAYKIGSHWRFKLEEVERKLQINALKATEKAFTTQIR</sequence>
<evidence type="ECO:0000313" key="2">
    <source>
        <dbReference type="EMBL" id="CAB4150424.1"/>
    </source>
</evidence>
<dbReference type="SUPFAM" id="SSF46955">
    <property type="entry name" value="Putative DNA-binding domain"/>
    <property type="match status" value="1"/>
</dbReference>
<dbReference type="InterPro" id="IPR009061">
    <property type="entry name" value="DNA-bd_dom_put_sf"/>
</dbReference>
<dbReference type="Pfam" id="PF12728">
    <property type="entry name" value="HTH_17"/>
    <property type="match status" value="1"/>
</dbReference>
<accession>A0A6J5MU50</accession>
<gene>
    <name evidence="2" type="ORF">UFOVP571_37</name>
</gene>
<dbReference type="NCBIfam" id="TIGR01764">
    <property type="entry name" value="excise"/>
    <property type="match status" value="1"/>
</dbReference>
<keyword evidence="2" id="KW-0238">DNA-binding</keyword>
<name>A0A6J5MU50_9CAUD</name>